<comment type="caution">
    <text evidence="1">The sequence shown here is derived from an EMBL/GenBank/DDBJ whole genome shotgun (WGS) entry which is preliminary data.</text>
</comment>
<protein>
    <submittedName>
        <fullName evidence="1">Uncharacterized protein</fullName>
    </submittedName>
</protein>
<accession>A0ABP9V0L2</accession>
<dbReference type="Pfam" id="PF21813">
    <property type="entry name" value="DUF6882"/>
    <property type="match status" value="1"/>
</dbReference>
<sequence length="154" mass="17303">MKDGYNIDSEMENACYRLASIMDDLEEHWHFSKVTEWGLDDESGLIHWTLPNGKQVSAVCQVMGTYDLGTGSFLWAWGNESIDSNLKEDAQRVHDFGQQNGVDFLTFRKLDCAEDDVWDLIALASQICDSRGAYCGEMDGVLIYVTFGDIKVAS</sequence>
<evidence type="ECO:0000313" key="2">
    <source>
        <dbReference type="Proteomes" id="UP001424741"/>
    </source>
</evidence>
<reference evidence="1 2" key="1">
    <citation type="submission" date="2024-02" db="EMBL/GenBank/DDBJ databases">
        <title>Rubritalea halochordaticola NBRC 107102.</title>
        <authorList>
            <person name="Ichikawa N."/>
            <person name="Katano-Makiyama Y."/>
            <person name="Hidaka K."/>
        </authorList>
    </citation>
    <scope>NUCLEOTIDE SEQUENCE [LARGE SCALE GENOMIC DNA]</scope>
    <source>
        <strain evidence="1 2">NBRC 107102</strain>
    </source>
</reference>
<keyword evidence="2" id="KW-1185">Reference proteome</keyword>
<dbReference type="Proteomes" id="UP001424741">
    <property type="component" value="Unassembled WGS sequence"/>
</dbReference>
<dbReference type="EMBL" id="BAABRL010000001">
    <property type="protein sequence ID" value="GAA5494137.1"/>
    <property type="molecule type" value="Genomic_DNA"/>
</dbReference>
<dbReference type="InterPro" id="IPR049249">
    <property type="entry name" value="DUF6882"/>
</dbReference>
<name>A0ABP9V0L2_9BACT</name>
<evidence type="ECO:0000313" key="1">
    <source>
        <dbReference type="EMBL" id="GAA5494137.1"/>
    </source>
</evidence>
<dbReference type="RefSeq" id="WP_346187160.1">
    <property type="nucleotide sequence ID" value="NZ_BAABRL010000001.1"/>
</dbReference>
<gene>
    <name evidence="1" type="ORF">Rhal01_00294</name>
</gene>
<proteinExistence type="predicted"/>
<organism evidence="1 2">
    <name type="scientific">Rubritalea halochordaticola</name>
    <dbReference type="NCBI Taxonomy" id="714537"/>
    <lineage>
        <taxon>Bacteria</taxon>
        <taxon>Pseudomonadati</taxon>
        <taxon>Verrucomicrobiota</taxon>
        <taxon>Verrucomicrobiia</taxon>
        <taxon>Verrucomicrobiales</taxon>
        <taxon>Rubritaleaceae</taxon>
        <taxon>Rubritalea</taxon>
    </lineage>
</organism>